<proteinExistence type="predicted"/>
<comment type="caution">
    <text evidence="2">The sequence shown here is derived from an EMBL/GenBank/DDBJ whole genome shotgun (WGS) entry which is preliminary data.</text>
</comment>
<reference evidence="2 3" key="1">
    <citation type="submission" date="2024-01" db="EMBL/GenBank/DDBJ databases">
        <title>Genome assemblies of Stephania.</title>
        <authorList>
            <person name="Yang L."/>
        </authorList>
    </citation>
    <scope>NUCLEOTIDE SEQUENCE [LARGE SCALE GENOMIC DNA]</scope>
    <source>
        <strain evidence="2">YNDBR</strain>
        <tissue evidence="2">Leaf</tissue>
    </source>
</reference>
<feature type="compositionally biased region" description="Basic and acidic residues" evidence="1">
    <location>
        <begin position="7"/>
        <end position="44"/>
    </location>
</feature>
<feature type="region of interest" description="Disordered" evidence="1">
    <location>
        <begin position="1"/>
        <end position="72"/>
    </location>
</feature>
<dbReference type="AlphaFoldDB" id="A0AAP0HVE0"/>
<dbReference type="EMBL" id="JBBNAF010000011">
    <property type="protein sequence ID" value="KAK9097951.1"/>
    <property type="molecule type" value="Genomic_DNA"/>
</dbReference>
<evidence type="ECO:0000313" key="2">
    <source>
        <dbReference type="EMBL" id="KAK9097951.1"/>
    </source>
</evidence>
<protein>
    <submittedName>
        <fullName evidence="2">Uncharacterized protein</fullName>
    </submittedName>
</protein>
<evidence type="ECO:0000256" key="1">
    <source>
        <dbReference type="SAM" id="MobiDB-lite"/>
    </source>
</evidence>
<name>A0AAP0HVE0_9MAGN</name>
<gene>
    <name evidence="2" type="ORF">Syun_024996</name>
</gene>
<dbReference type="Proteomes" id="UP001420932">
    <property type="component" value="Unassembled WGS sequence"/>
</dbReference>
<accession>A0AAP0HVE0</accession>
<keyword evidence="3" id="KW-1185">Reference proteome</keyword>
<evidence type="ECO:0000313" key="3">
    <source>
        <dbReference type="Proteomes" id="UP001420932"/>
    </source>
</evidence>
<organism evidence="2 3">
    <name type="scientific">Stephania yunnanensis</name>
    <dbReference type="NCBI Taxonomy" id="152371"/>
    <lineage>
        <taxon>Eukaryota</taxon>
        <taxon>Viridiplantae</taxon>
        <taxon>Streptophyta</taxon>
        <taxon>Embryophyta</taxon>
        <taxon>Tracheophyta</taxon>
        <taxon>Spermatophyta</taxon>
        <taxon>Magnoliopsida</taxon>
        <taxon>Ranunculales</taxon>
        <taxon>Menispermaceae</taxon>
        <taxon>Menispermoideae</taxon>
        <taxon>Cissampelideae</taxon>
        <taxon>Stephania</taxon>
    </lineage>
</organism>
<sequence length="105" mass="11817">MLYDQIDQQRGKTNREERKERRVIRRDREEEKETEERKKRERDGPAGAAPAAARERWQRRPATLRCSSGNAGRRAAVVARSAAGLTRGGDSGAAMVKRGSIVEIN</sequence>